<proteinExistence type="predicted"/>
<keyword evidence="3" id="KW-1185">Reference proteome</keyword>
<dbReference type="Proteomes" id="UP000185628">
    <property type="component" value="Unassembled WGS sequence"/>
</dbReference>
<dbReference type="AlphaFoldDB" id="A0A1Q5Q559"/>
<accession>A0A1Q5Q559</accession>
<evidence type="ECO:0000313" key="2">
    <source>
        <dbReference type="EMBL" id="OKL54968.1"/>
    </source>
</evidence>
<reference evidence="3" key="1">
    <citation type="submission" date="2016-12" db="EMBL/GenBank/DDBJ databases">
        <authorList>
            <person name="Meng X."/>
        </authorList>
    </citation>
    <scope>NUCLEOTIDE SEQUENCE [LARGE SCALE GENOMIC DNA]</scope>
    <source>
        <strain evidence="3">DSM 19116</strain>
    </source>
</reference>
<protein>
    <submittedName>
        <fullName evidence="2">Uncharacterized protein</fullName>
    </submittedName>
</protein>
<evidence type="ECO:0000256" key="1">
    <source>
        <dbReference type="SAM" id="MobiDB-lite"/>
    </source>
</evidence>
<organism evidence="2 3">
    <name type="scientific">Bowdeniella nasicola</name>
    <dbReference type="NCBI Taxonomy" id="208480"/>
    <lineage>
        <taxon>Bacteria</taxon>
        <taxon>Bacillati</taxon>
        <taxon>Actinomycetota</taxon>
        <taxon>Actinomycetes</taxon>
        <taxon>Actinomycetales</taxon>
        <taxon>Actinomycetaceae</taxon>
        <taxon>Bowdeniella</taxon>
    </lineage>
</organism>
<evidence type="ECO:0000313" key="3">
    <source>
        <dbReference type="Proteomes" id="UP000185628"/>
    </source>
</evidence>
<sequence>MAGSGGQDDIAVGLDDEPDEQQEQGQAHKDDATPGEEELDDRRVGDRALGRRELDAGDTIERDDDRCHEKFREHLIIQGTRRNIAETRY</sequence>
<feature type="compositionally biased region" description="Basic and acidic residues" evidence="1">
    <location>
        <begin position="40"/>
        <end position="64"/>
    </location>
</feature>
<dbReference type="EMBL" id="MQVR01000004">
    <property type="protein sequence ID" value="OKL54968.1"/>
    <property type="molecule type" value="Genomic_DNA"/>
</dbReference>
<name>A0A1Q5Q559_9ACTO</name>
<comment type="caution">
    <text evidence="2">The sequence shown here is derived from an EMBL/GenBank/DDBJ whole genome shotgun (WGS) entry which is preliminary data.</text>
</comment>
<feature type="region of interest" description="Disordered" evidence="1">
    <location>
        <begin position="1"/>
        <end position="64"/>
    </location>
</feature>
<gene>
    <name evidence="2" type="ORF">BSZ39_01470</name>
</gene>